<evidence type="ECO:0000256" key="1">
    <source>
        <dbReference type="ARBA" id="ARBA00004651"/>
    </source>
</evidence>
<keyword evidence="7 11" id="KW-1133">Transmembrane helix</keyword>
<evidence type="ECO:0000256" key="4">
    <source>
        <dbReference type="ARBA" id="ARBA00022475"/>
    </source>
</evidence>
<evidence type="ECO:0000313" key="12">
    <source>
        <dbReference type="EMBL" id="SVC95233.1"/>
    </source>
</evidence>
<feature type="region of interest" description="Disordered" evidence="10">
    <location>
        <begin position="66"/>
        <end position="104"/>
    </location>
</feature>
<feature type="non-terminal residue" evidence="12">
    <location>
        <position position="1"/>
    </location>
</feature>
<comment type="similarity">
    <text evidence="2">Belongs to the SecG family.</text>
</comment>
<dbReference type="NCBIfam" id="TIGR00810">
    <property type="entry name" value="secG"/>
    <property type="match status" value="1"/>
</dbReference>
<evidence type="ECO:0000256" key="11">
    <source>
        <dbReference type="SAM" id="Phobius"/>
    </source>
</evidence>
<proteinExistence type="inferred from homology"/>
<evidence type="ECO:0000256" key="6">
    <source>
        <dbReference type="ARBA" id="ARBA00022927"/>
    </source>
</evidence>
<evidence type="ECO:0000256" key="3">
    <source>
        <dbReference type="ARBA" id="ARBA00022448"/>
    </source>
</evidence>
<evidence type="ECO:0000256" key="8">
    <source>
        <dbReference type="ARBA" id="ARBA00023010"/>
    </source>
</evidence>
<evidence type="ECO:0000256" key="7">
    <source>
        <dbReference type="ARBA" id="ARBA00022989"/>
    </source>
</evidence>
<dbReference type="EMBL" id="UINC01120629">
    <property type="protein sequence ID" value="SVC95233.1"/>
    <property type="molecule type" value="Genomic_DNA"/>
</dbReference>
<name>A0A382RBZ4_9ZZZZ</name>
<dbReference type="GO" id="GO:0009306">
    <property type="term" value="P:protein secretion"/>
    <property type="evidence" value="ECO:0007669"/>
    <property type="project" value="InterPro"/>
</dbReference>
<keyword evidence="3" id="KW-0813">Transport</keyword>
<evidence type="ECO:0000256" key="9">
    <source>
        <dbReference type="ARBA" id="ARBA00023136"/>
    </source>
</evidence>
<dbReference type="GO" id="GO:0005886">
    <property type="term" value="C:plasma membrane"/>
    <property type="evidence" value="ECO:0007669"/>
    <property type="project" value="UniProtKB-SubCell"/>
</dbReference>
<keyword evidence="6" id="KW-0653">Protein transport</keyword>
<keyword evidence="8" id="KW-0811">Translocation</keyword>
<gene>
    <name evidence="12" type="ORF">METZ01_LOCUS348087</name>
</gene>
<dbReference type="GO" id="GO:0065002">
    <property type="term" value="P:intracellular protein transmembrane transport"/>
    <property type="evidence" value="ECO:0007669"/>
    <property type="project" value="TreeGrafter"/>
</dbReference>
<accession>A0A382RBZ4</accession>
<keyword evidence="5 11" id="KW-0812">Transmembrane</keyword>
<feature type="transmembrane region" description="Helical" evidence="11">
    <location>
        <begin position="40"/>
        <end position="62"/>
    </location>
</feature>
<dbReference type="PRINTS" id="PR01651">
    <property type="entry name" value="SECGEXPORT"/>
</dbReference>
<dbReference type="GO" id="GO:0043952">
    <property type="term" value="P:protein transport by the Sec complex"/>
    <property type="evidence" value="ECO:0007669"/>
    <property type="project" value="TreeGrafter"/>
</dbReference>
<dbReference type="Pfam" id="PF03840">
    <property type="entry name" value="SecG"/>
    <property type="match status" value="1"/>
</dbReference>
<sequence>VSLLLIAVVLMQASQGGGLSGTFGGNAASSVLGGQNAGNVLSKITTWLATIFLTLAVVISVLTGPSDTGPTSLVKQAAENRPAVPPTDVIDPDGEGTLDLGGEE</sequence>
<evidence type="ECO:0000256" key="2">
    <source>
        <dbReference type="ARBA" id="ARBA00008445"/>
    </source>
</evidence>
<dbReference type="InterPro" id="IPR004692">
    <property type="entry name" value="SecG"/>
</dbReference>
<keyword evidence="4" id="KW-1003">Cell membrane</keyword>
<comment type="subcellular location">
    <subcellularLocation>
        <location evidence="1">Cell membrane</location>
        <topology evidence="1">Multi-pass membrane protein</topology>
    </subcellularLocation>
</comment>
<organism evidence="12">
    <name type="scientific">marine metagenome</name>
    <dbReference type="NCBI Taxonomy" id="408172"/>
    <lineage>
        <taxon>unclassified sequences</taxon>
        <taxon>metagenomes</taxon>
        <taxon>ecological metagenomes</taxon>
    </lineage>
</organism>
<dbReference type="GO" id="GO:0015450">
    <property type="term" value="F:protein-transporting ATPase activity"/>
    <property type="evidence" value="ECO:0007669"/>
    <property type="project" value="InterPro"/>
</dbReference>
<protein>
    <recommendedName>
        <fullName evidence="13">Protein-export membrane protein SecG</fullName>
    </recommendedName>
</protein>
<feature type="compositionally biased region" description="Acidic residues" evidence="10">
    <location>
        <begin position="90"/>
        <end position="104"/>
    </location>
</feature>
<dbReference type="PANTHER" id="PTHR34182:SF1">
    <property type="entry name" value="PROTEIN-EXPORT MEMBRANE PROTEIN SECG"/>
    <property type="match status" value="1"/>
</dbReference>
<reference evidence="12" key="1">
    <citation type="submission" date="2018-05" db="EMBL/GenBank/DDBJ databases">
        <authorList>
            <person name="Lanie J.A."/>
            <person name="Ng W.-L."/>
            <person name="Kazmierczak K.M."/>
            <person name="Andrzejewski T.M."/>
            <person name="Davidsen T.M."/>
            <person name="Wayne K.J."/>
            <person name="Tettelin H."/>
            <person name="Glass J.I."/>
            <person name="Rusch D."/>
            <person name="Podicherti R."/>
            <person name="Tsui H.-C.T."/>
            <person name="Winkler M.E."/>
        </authorList>
    </citation>
    <scope>NUCLEOTIDE SEQUENCE</scope>
</reference>
<dbReference type="PANTHER" id="PTHR34182">
    <property type="entry name" value="PROTEIN-EXPORT MEMBRANE PROTEIN SECG"/>
    <property type="match status" value="1"/>
</dbReference>
<evidence type="ECO:0008006" key="13">
    <source>
        <dbReference type="Google" id="ProtNLM"/>
    </source>
</evidence>
<evidence type="ECO:0000256" key="10">
    <source>
        <dbReference type="SAM" id="MobiDB-lite"/>
    </source>
</evidence>
<keyword evidence="9 11" id="KW-0472">Membrane</keyword>
<evidence type="ECO:0000256" key="5">
    <source>
        <dbReference type="ARBA" id="ARBA00022692"/>
    </source>
</evidence>
<dbReference type="AlphaFoldDB" id="A0A382RBZ4"/>